<dbReference type="Proteomes" id="UP001227268">
    <property type="component" value="Unassembled WGS sequence"/>
</dbReference>
<evidence type="ECO:0000313" key="1">
    <source>
        <dbReference type="EMBL" id="KAJ9096715.1"/>
    </source>
</evidence>
<dbReference type="EMBL" id="JASBWT010000018">
    <property type="protein sequence ID" value="KAJ9096715.1"/>
    <property type="molecule type" value="Genomic_DNA"/>
</dbReference>
<keyword evidence="2" id="KW-1185">Reference proteome</keyword>
<gene>
    <name evidence="1" type="ORF">QFC21_004985</name>
</gene>
<sequence length="1403" mass="147582">MEIPPVPSHPSAQSVAQEAEKEETTGLSLSIPPAPVAATEEDPTTPIASHSIPEPDYQALHREEAGSVPTGAHELGRRDDDIVGPAEKASGEASHPGTTFEERPAEEVHADDVKVATAEESDGDDDNDDLDNNNAAQTRSRLAEAARIENEQRQAEAAAATAAEQAKNAEAQSSPLFAGTGFPSSTPASAAHSRTGSTQFASMASGVRMTNGRTLLGSANGLPAGLIYSDESDSEEDSEADDGDFDPRAAAARKVSGATAGSMTKSPKMSERDRRVFGDDLDDGGLLERVKGVATGATAALGLGAGGLGLGAASLGSGFMQRSPPKQPETSQTFRQATPPPAPVMPASQENTTTTIPATVPATPAVPSTMPPTPVEPLRVRGSQSGASSSRPETPPQSTVQENPPSTGSSDDAQRRVKELTPPAENTSPVALPAPASVASPPQTVLTPAEPATNSPRQVVKPANNAMSLSPPMLAEESPMGTPTPAGYGATSPLAALAPENGFQGVAQGMDEVDAGYAFPPIPVATSAPRDEKQLETSSVPPVAVISPAPVGFAQNLATPLTGAHGMPRTPSPHAASNGSPFQYASPAKGVTTSTPPPARQSGPTSYASAGQNLQADNSVPTNGWASVPGDPMVWTVEQVVGWAKGKGFDDSVCDKLIEHDITGDVLLEMDVHTLKEIDIVQFGKRVKIANAINELRRPGSMRSVGNGSTRSQQFSPGYSSHHRVPSIGAVGYPQAGVPASPGYDNVPPQTQQHSRAASMSGVVDTIPENGTYQPAYQPPQRQIDTAALGFSHSSTSSPGATQTDYADWNTSRKSSVAASQHESRSHAPVIHEEDESSHPAVVNALTPEPPLSANMGSALSQPTTVVGSSMDRSTSVHSKASSIPPTPTTPSIRRDSVEARPSSAFGHRKARSSMDANSTTGRATSDRVSNLLSGALSRNRKPAPRFPSSASQQNLDQVANDGDRRSISKFMGGQSKKDSKGSTPSSINKASTANPQRISVGTPIPTSPNNRTGSLATNDEASTALSKIGTPDFSGFLKKKGDRYNTWKTRYFVLKGPRLYYLRNEKEQKLKGHIDLAGYKVMTDANTSSGNYGFQLVHDGQKTHHFSSSDHRAIKEWMKNLMKATITRDFTAPVISSCNIHTIPLREAQAMAPRPPSPTSMQATQRAARRDNPNQLTARDASVLMEFDKEKGKHMSIAPTMDSKTAVSGLGYGAPPRPSREMRRPSTMDKARSGSLASFYPEEEAPVTMASPIPVPPIPSQFLNAAPVANKTQPELKSTINSGNSRQAELIYWINANLPSTTEKATSIPGSFVSGKLICRVIENIAGPNAATAGQVVTDAMFESIAGEPNLEGIFSAFDKCIDENVDINGVSINDIRTGDAERITQLLENLRSWGEQRKTQT</sequence>
<accession>A0ACC2VBG7</accession>
<protein>
    <submittedName>
        <fullName evidence="1">Uncharacterized protein</fullName>
    </submittedName>
</protein>
<name>A0ACC2VBG7_9TREE</name>
<organism evidence="1 2">
    <name type="scientific">Naganishia friedmannii</name>
    <dbReference type="NCBI Taxonomy" id="89922"/>
    <lineage>
        <taxon>Eukaryota</taxon>
        <taxon>Fungi</taxon>
        <taxon>Dikarya</taxon>
        <taxon>Basidiomycota</taxon>
        <taxon>Agaricomycotina</taxon>
        <taxon>Tremellomycetes</taxon>
        <taxon>Filobasidiales</taxon>
        <taxon>Filobasidiaceae</taxon>
        <taxon>Naganishia</taxon>
    </lineage>
</organism>
<reference evidence="1" key="1">
    <citation type="submission" date="2023-04" db="EMBL/GenBank/DDBJ databases">
        <title>Draft Genome sequencing of Naganishia species isolated from polar environments using Oxford Nanopore Technology.</title>
        <authorList>
            <person name="Leo P."/>
            <person name="Venkateswaran K."/>
        </authorList>
    </citation>
    <scope>NUCLEOTIDE SEQUENCE</scope>
    <source>
        <strain evidence="1">MNA-CCFEE 5423</strain>
    </source>
</reference>
<proteinExistence type="predicted"/>
<evidence type="ECO:0000313" key="2">
    <source>
        <dbReference type="Proteomes" id="UP001227268"/>
    </source>
</evidence>
<comment type="caution">
    <text evidence="1">The sequence shown here is derived from an EMBL/GenBank/DDBJ whole genome shotgun (WGS) entry which is preliminary data.</text>
</comment>